<dbReference type="EC" id="2.1.1.43" evidence="1"/>
<name>A0A1R4AAA8_BABMR</name>
<keyword evidence="1" id="KW-0808">Transferase</keyword>
<dbReference type="PANTHER" id="PTHR47436">
    <property type="entry name" value="HISTONE-LYSINE N-METHYLTRANSFERASE ATXR2"/>
    <property type="match status" value="1"/>
</dbReference>
<reference evidence="1 2" key="1">
    <citation type="journal article" date="2012" name="Nucleic Acids Res.">
        <title>Sequencing of the smallest Apicomplexan genome from the human pathogen Babesia microti.</title>
        <authorList>
            <person name="Cornillot E."/>
            <person name="Hadj-Kaddour K."/>
            <person name="Dassouli A."/>
            <person name="Noel B."/>
            <person name="Ranwez V."/>
            <person name="Vacherie B."/>
            <person name="Augagneur Y."/>
            <person name="Bres V."/>
            <person name="Duclos A."/>
            <person name="Randazzo S."/>
            <person name="Carcy B."/>
            <person name="Debierre-Grockiego F."/>
            <person name="Delbecq S."/>
            <person name="Moubri-Menage K."/>
            <person name="Shams-Eldin H."/>
            <person name="Usmani-Brown S."/>
            <person name="Bringaud F."/>
            <person name="Wincker P."/>
            <person name="Vivares C.P."/>
            <person name="Schwarz R.T."/>
            <person name="Schetters T.P."/>
            <person name="Krause P.J."/>
            <person name="Gorenflot A."/>
            <person name="Berry V."/>
            <person name="Barbe V."/>
            <person name="Ben Mamoun C."/>
        </authorList>
    </citation>
    <scope>NUCLEOTIDE SEQUENCE [LARGE SCALE GENOMIC DNA]</scope>
    <source>
        <strain evidence="1 2">RI</strain>
    </source>
</reference>
<dbReference type="KEGG" id="bmic:BMR1_02g01685"/>
<evidence type="ECO:0000313" key="2">
    <source>
        <dbReference type="Proteomes" id="UP000002899"/>
    </source>
</evidence>
<accession>A0A1R4AAA8</accession>
<dbReference type="RefSeq" id="XP_021338137.1">
    <property type="nucleotide sequence ID" value="XM_021481501.1"/>
</dbReference>
<gene>
    <name evidence="1" type="ORF">BMR1_02g01685</name>
</gene>
<keyword evidence="2" id="KW-1185">Reference proteome</keyword>
<dbReference type="OrthoDB" id="360916at2759"/>
<dbReference type="EMBL" id="FO082872">
    <property type="protein sequence ID" value="SJK85930.1"/>
    <property type="molecule type" value="Genomic_DNA"/>
</dbReference>
<dbReference type="CDD" id="cd20071">
    <property type="entry name" value="SET_SMYD"/>
    <property type="match status" value="1"/>
</dbReference>
<dbReference type="Proteomes" id="UP000002899">
    <property type="component" value="Chromosome II"/>
</dbReference>
<dbReference type="VEuPathDB" id="PiroplasmaDB:BMR1_02g01685"/>
<dbReference type="Gene3D" id="2.170.270.10">
    <property type="entry name" value="SET domain"/>
    <property type="match status" value="1"/>
</dbReference>
<evidence type="ECO:0000313" key="1">
    <source>
        <dbReference type="EMBL" id="SJK85930.1"/>
    </source>
</evidence>
<protein>
    <submittedName>
        <fullName evidence="1">Histone-lysine N-methyltransferase ATXR2</fullName>
        <ecNumber evidence="1">2.1.1.43</ecNumber>
    </submittedName>
</protein>
<dbReference type="AlphaFoldDB" id="A0A1R4AAA8"/>
<dbReference type="InterPro" id="IPR044237">
    <property type="entry name" value="ATXR2-like"/>
</dbReference>
<dbReference type="InterPro" id="IPR046341">
    <property type="entry name" value="SET_dom_sf"/>
</dbReference>
<organism evidence="1 2">
    <name type="scientific">Babesia microti (strain RI)</name>
    <dbReference type="NCBI Taxonomy" id="1133968"/>
    <lineage>
        <taxon>Eukaryota</taxon>
        <taxon>Sar</taxon>
        <taxon>Alveolata</taxon>
        <taxon>Apicomplexa</taxon>
        <taxon>Aconoidasida</taxon>
        <taxon>Piroplasmida</taxon>
        <taxon>Babesiidae</taxon>
        <taxon>Babesia</taxon>
    </lineage>
</organism>
<sequence>MDYGSEDSIFKIQEYKNEGKGLAFKHNITTVDDVIAAEYPVIAYKHRFSKLTTLSCDYCFKCVGSLNDYINHLCEIYPKLKCHAIRSIIFDTKLSDFINCARGCGNIYCSSFCYQKSIDNGHDVICKMDDISKRYWDEFERYSMGISETFIFAGLIVVQILHKYVNQNCELKDQMNYYLEFYNRPWHEIKQIEKCKSEECIGIALTLLTKSLSEYTNTNRINVDEILSSKFYSKIMGMIELVAIDIEVESGHNELIFSNIKNVDKNAWKQLLTLKELMDGLDHSTLMDYDTQQYIQKFGDEIIPDTLGLGIFNTFSRMNHSCMPNLEVNYHNNFLARAKLLSAVSSGDQAYISYIDEQLPTRYRKRLLSKYLFKCKCKKCINYD</sequence>
<keyword evidence="1" id="KW-0489">Methyltransferase</keyword>
<dbReference type="GO" id="GO:0032259">
    <property type="term" value="P:methylation"/>
    <property type="evidence" value="ECO:0007669"/>
    <property type="project" value="UniProtKB-KW"/>
</dbReference>
<reference evidence="1 2" key="2">
    <citation type="journal article" date="2013" name="PLoS ONE">
        <title>Whole genome mapping and re-organization of the nuclear and mitochondrial genomes of Babesia microti isolates.</title>
        <authorList>
            <person name="Cornillot E."/>
            <person name="Dassouli A."/>
            <person name="Garg A."/>
            <person name="Pachikara N."/>
            <person name="Randazzo S."/>
            <person name="Depoix D."/>
            <person name="Carcy B."/>
            <person name="Delbecq S."/>
            <person name="Frutos R."/>
            <person name="Silva J.C."/>
            <person name="Sutton R."/>
            <person name="Krause P.J."/>
            <person name="Mamoun C.B."/>
        </authorList>
    </citation>
    <scope>NUCLEOTIDE SEQUENCE [LARGE SCALE GENOMIC DNA]</scope>
    <source>
        <strain evidence="1 2">RI</strain>
    </source>
</reference>
<proteinExistence type="predicted"/>
<dbReference type="SUPFAM" id="SSF82199">
    <property type="entry name" value="SET domain"/>
    <property type="match status" value="1"/>
</dbReference>
<dbReference type="GO" id="GO:0008168">
    <property type="term" value="F:methyltransferase activity"/>
    <property type="evidence" value="ECO:0007669"/>
    <property type="project" value="UniProtKB-KW"/>
</dbReference>
<dbReference type="PANTHER" id="PTHR47436:SF1">
    <property type="entry name" value="SET DOMAIN-CONTAINING PROTEIN"/>
    <property type="match status" value="1"/>
</dbReference>
<dbReference type="GeneID" id="24424122"/>
<reference evidence="1 2" key="3">
    <citation type="journal article" date="2016" name="Sci. Rep.">
        <title>Genome-wide diversity and gene expression profiling of Babesia microti isolates identify polymorphic genes that mediate host-pathogen interactions.</title>
        <authorList>
            <person name="Silva J.C."/>
            <person name="Cornillot E."/>
            <person name="McCracken C."/>
            <person name="Usmani-Brown S."/>
            <person name="Dwivedi A."/>
            <person name="Ifeonu O.O."/>
            <person name="Crabtree J."/>
            <person name="Gotia H.T."/>
            <person name="Virji A.Z."/>
            <person name="Reynes C."/>
            <person name="Colinge J."/>
            <person name="Kumar V."/>
            <person name="Lawres L."/>
            <person name="Pazzi J.E."/>
            <person name="Pablo J.V."/>
            <person name="Hung C."/>
            <person name="Brancato J."/>
            <person name="Kumari P."/>
            <person name="Orvis J."/>
            <person name="Tretina K."/>
            <person name="Chibucos M."/>
            <person name="Ott S."/>
            <person name="Sadzewicz L."/>
            <person name="Sengamalay N."/>
            <person name="Shetty A.C."/>
            <person name="Su Q."/>
            <person name="Tallon L."/>
            <person name="Fraser C.M."/>
            <person name="Frutos R."/>
            <person name="Molina D.M."/>
            <person name="Krause P.J."/>
            <person name="Ben Mamoun C."/>
        </authorList>
    </citation>
    <scope>NUCLEOTIDE SEQUENCE [LARGE SCALE GENOMIC DNA]</scope>
    <source>
        <strain evidence="1 2">RI</strain>
    </source>
</reference>